<sequence length="225" mass="25213">MSGTKLPIIGIPAWKVSDNGIGCTIPYLAYISNFGIPRIIMPEEDIVEDLDLLIIPGGPDVDSLRYKAIPGYYNSRSDPMKEYFDTRILPGYIEAGVPVFGVCRGLQSICVLMGATLVQNMSHETSIENRGDLVHEIEITDLVIRNIIKSKVRVNSMHHQCVSSHNLPECLEPIGIYKGRNPCIEVIRHRELPVYGVQYHPEELIHDPLGDYIVELLISKSKNYA</sequence>
<gene>
    <name evidence="2" type="ORF">MM415B05486_0007</name>
</gene>
<dbReference type="PANTHER" id="PTHR43418">
    <property type="entry name" value="MULTIFUNCTIONAL TRYPTOPHAN BIOSYNTHESIS PROTEIN-RELATED"/>
    <property type="match status" value="1"/>
</dbReference>
<organism evidence="2">
    <name type="scientific">viral metagenome</name>
    <dbReference type="NCBI Taxonomy" id="1070528"/>
    <lineage>
        <taxon>unclassified sequences</taxon>
        <taxon>metagenomes</taxon>
        <taxon>organismal metagenomes</taxon>
    </lineage>
</organism>
<dbReference type="Gene3D" id="3.40.50.880">
    <property type="match status" value="1"/>
</dbReference>
<name>A0A6M3LP46_9ZZZZ</name>
<dbReference type="EMBL" id="MT143302">
    <property type="protein sequence ID" value="QJA95292.1"/>
    <property type="molecule type" value="Genomic_DNA"/>
</dbReference>
<accession>A0A6M3LP46</accession>
<dbReference type="PROSITE" id="PS51273">
    <property type="entry name" value="GATASE_TYPE_1"/>
    <property type="match status" value="1"/>
</dbReference>
<dbReference type="SUPFAM" id="SSF52317">
    <property type="entry name" value="Class I glutamine amidotransferase-like"/>
    <property type="match status" value="1"/>
</dbReference>
<dbReference type="GO" id="GO:0016787">
    <property type="term" value="F:hydrolase activity"/>
    <property type="evidence" value="ECO:0007669"/>
    <property type="project" value="InterPro"/>
</dbReference>
<protein>
    <submittedName>
        <fullName evidence="2">Putative peptidase</fullName>
    </submittedName>
</protein>
<dbReference type="GO" id="GO:0004049">
    <property type="term" value="F:anthranilate synthase activity"/>
    <property type="evidence" value="ECO:0007669"/>
    <property type="project" value="TreeGrafter"/>
</dbReference>
<dbReference type="AlphaFoldDB" id="A0A6M3LP46"/>
<dbReference type="GO" id="GO:0000162">
    <property type="term" value="P:L-tryptophan biosynthetic process"/>
    <property type="evidence" value="ECO:0007669"/>
    <property type="project" value="TreeGrafter"/>
</dbReference>
<dbReference type="InterPro" id="IPR050472">
    <property type="entry name" value="Anth_synth/Amidotransfase"/>
</dbReference>
<reference evidence="2" key="1">
    <citation type="submission" date="2020-03" db="EMBL/GenBank/DDBJ databases">
        <title>The deep terrestrial virosphere.</title>
        <authorList>
            <person name="Holmfeldt K."/>
            <person name="Nilsson E."/>
            <person name="Simone D."/>
            <person name="Lopez-Fernandez M."/>
            <person name="Wu X."/>
            <person name="de Brujin I."/>
            <person name="Lundin D."/>
            <person name="Andersson A."/>
            <person name="Bertilsson S."/>
            <person name="Dopson M."/>
        </authorList>
    </citation>
    <scope>NUCLEOTIDE SEQUENCE</scope>
    <source>
        <strain evidence="2">MM415B05486</strain>
    </source>
</reference>
<dbReference type="GO" id="GO:0005829">
    <property type="term" value="C:cytosol"/>
    <property type="evidence" value="ECO:0007669"/>
    <property type="project" value="TreeGrafter"/>
</dbReference>
<proteinExistence type="predicted"/>
<dbReference type="InterPro" id="IPR011697">
    <property type="entry name" value="Peptidase_C26"/>
</dbReference>
<dbReference type="Pfam" id="PF07722">
    <property type="entry name" value="Peptidase_C26"/>
    <property type="match status" value="1"/>
</dbReference>
<dbReference type="InterPro" id="IPR029062">
    <property type="entry name" value="Class_I_gatase-like"/>
</dbReference>
<evidence type="ECO:0000256" key="1">
    <source>
        <dbReference type="ARBA" id="ARBA00022962"/>
    </source>
</evidence>
<dbReference type="PANTHER" id="PTHR43418:SF4">
    <property type="entry name" value="MULTIFUNCTIONAL TRYPTOPHAN BIOSYNTHESIS PROTEIN"/>
    <property type="match status" value="1"/>
</dbReference>
<keyword evidence="1" id="KW-0315">Glutamine amidotransferase</keyword>
<evidence type="ECO:0000313" key="2">
    <source>
        <dbReference type="EMBL" id="QJA95292.1"/>
    </source>
</evidence>